<feature type="domain" description="Major facilitator superfamily (MFS) profile" evidence="9">
    <location>
        <begin position="7"/>
        <end position="424"/>
    </location>
</feature>
<evidence type="ECO:0000313" key="10">
    <source>
        <dbReference type="EMBL" id="AWB65995.1"/>
    </source>
</evidence>
<evidence type="ECO:0000256" key="7">
    <source>
        <dbReference type="RuleBase" id="RU003346"/>
    </source>
</evidence>
<dbReference type="AlphaFoldDB" id="A0A2S0VP49"/>
<sequence length="449" mass="48826">MKNLVFWSVTVAMAGFLFGFDTAVISGADKPIQTLWNTSPLVHGALIMSSALWGTVLGALTGSIPCDRFGRRTTLILVGVLYLVSALGSALATDPYTFSLFRFLGGIGVGMSTIVVPAYITEIAPNQHRGKLVALYQFQLVFGILIAFLSNYLLSGVISHDWRLMLGVEAIPAAAFLLLVLKVPESPRWLYLFKNKTDQAKQVLNRLYTEPQEVEAVLQEYKAGLSQTKAKLFSKPFAFSALLVFLLAFFNQVSGINFVIYFAPRIFELAGLDTSAALLSSTGIGLTNLLFTMLGVYLIDKLGRKPLMLIGSIGYISSLAVIAYAFSHDLGGITIAMFVFAFIASHAVGQGAVIWVFIAEIFPSSLRTKGQALGCGTHWVFAAIITLVMPWCLTQFSASGIFTFFAAMMILQLLFVLFLMPETKGRSLEVVSDKVDDVEERGKVEAAVG</sequence>
<dbReference type="OrthoDB" id="5368493at2"/>
<evidence type="ECO:0000256" key="1">
    <source>
        <dbReference type="ARBA" id="ARBA00004141"/>
    </source>
</evidence>
<proteinExistence type="inferred from homology"/>
<dbReference type="InterPro" id="IPR020846">
    <property type="entry name" value="MFS_dom"/>
</dbReference>
<dbReference type="PROSITE" id="PS50850">
    <property type="entry name" value="MFS"/>
    <property type="match status" value="1"/>
</dbReference>
<dbReference type="InterPro" id="IPR005829">
    <property type="entry name" value="Sugar_transporter_CS"/>
</dbReference>
<dbReference type="SUPFAM" id="SSF103473">
    <property type="entry name" value="MFS general substrate transporter"/>
    <property type="match status" value="1"/>
</dbReference>
<evidence type="ECO:0000256" key="8">
    <source>
        <dbReference type="SAM" id="Phobius"/>
    </source>
</evidence>
<dbReference type="PROSITE" id="PS00216">
    <property type="entry name" value="SUGAR_TRANSPORT_1"/>
    <property type="match status" value="1"/>
</dbReference>
<dbReference type="InterPro" id="IPR003663">
    <property type="entry name" value="Sugar/inositol_transpt"/>
</dbReference>
<dbReference type="PANTHER" id="PTHR48020">
    <property type="entry name" value="PROTON MYO-INOSITOL COTRANSPORTER"/>
    <property type="match status" value="1"/>
</dbReference>
<organism evidence="10 11">
    <name type="scientific">Saccharobesus litoralis</name>
    <dbReference type="NCBI Taxonomy" id="2172099"/>
    <lineage>
        <taxon>Bacteria</taxon>
        <taxon>Pseudomonadati</taxon>
        <taxon>Pseudomonadota</taxon>
        <taxon>Gammaproteobacteria</taxon>
        <taxon>Alteromonadales</taxon>
        <taxon>Alteromonadaceae</taxon>
        <taxon>Saccharobesus</taxon>
    </lineage>
</organism>
<reference evidence="10 11" key="1">
    <citation type="submission" date="2018-01" db="EMBL/GenBank/DDBJ databases">
        <title>Genome sequence of a Cantenovulum-like bacteria.</title>
        <authorList>
            <person name="Tan W.R."/>
            <person name="Lau N.-S."/>
            <person name="Go F."/>
            <person name="Amirul A.-A.A."/>
        </authorList>
    </citation>
    <scope>NUCLEOTIDE SEQUENCE [LARGE SCALE GENOMIC DNA]</scope>
    <source>
        <strain evidence="10 11">CCB-QB4</strain>
    </source>
</reference>
<dbReference type="Gene3D" id="1.20.1250.20">
    <property type="entry name" value="MFS general substrate transporter like domains"/>
    <property type="match status" value="1"/>
</dbReference>
<feature type="transmembrane region" description="Helical" evidence="8">
    <location>
        <begin position="74"/>
        <end position="93"/>
    </location>
</feature>
<keyword evidence="3 7" id="KW-0813">Transport</keyword>
<feature type="transmembrane region" description="Helical" evidence="8">
    <location>
        <begin position="397"/>
        <end position="419"/>
    </location>
</feature>
<comment type="subcellular location">
    <subcellularLocation>
        <location evidence="1">Membrane</location>
        <topology evidence="1">Multi-pass membrane protein</topology>
    </subcellularLocation>
</comment>
<keyword evidence="5 8" id="KW-1133">Transmembrane helix</keyword>
<evidence type="ECO:0000256" key="4">
    <source>
        <dbReference type="ARBA" id="ARBA00022692"/>
    </source>
</evidence>
<feature type="transmembrane region" description="Helical" evidence="8">
    <location>
        <begin position="43"/>
        <end position="62"/>
    </location>
</feature>
<dbReference type="Pfam" id="PF00083">
    <property type="entry name" value="Sugar_tr"/>
    <property type="match status" value="1"/>
</dbReference>
<keyword evidence="4 8" id="KW-0812">Transmembrane</keyword>
<keyword evidence="11" id="KW-1185">Reference proteome</keyword>
<dbReference type="PROSITE" id="PS00217">
    <property type="entry name" value="SUGAR_TRANSPORT_2"/>
    <property type="match status" value="1"/>
</dbReference>
<evidence type="ECO:0000256" key="5">
    <source>
        <dbReference type="ARBA" id="ARBA00022989"/>
    </source>
</evidence>
<feature type="transmembrane region" description="Helical" evidence="8">
    <location>
        <begin position="306"/>
        <end position="327"/>
    </location>
</feature>
<comment type="similarity">
    <text evidence="2 7">Belongs to the major facilitator superfamily. Sugar transporter (TC 2.A.1.1) family.</text>
</comment>
<dbReference type="GO" id="GO:0022857">
    <property type="term" value="F:transmembrane transporter activity"/>
    <property type="evidence" value="ECO:0007669"/>
    <property type="project" value="InterPro"/>
</dbReference>
<feature type="transmembrane region" description="Helical" evidence="8">
    <location>
        <begin position="132"/>
        <end position="150"/>
    </location>
</feature>
<evidence type="ECO:0000256" key="3">
    <source>
        <dbReference type="ARBA" id="ARBA00022448"/>
    </source>
</evidence>
<name>A0A2S0VP49_9ALTE</name>
<evidence type="ECO:0000256" key="6">
    <source>
        <dbReference type="ARBA" id="ARBA00023136"/>
    </source>
</evidence>
<dbReference type="GO" id="GO:0016020">
    <property type="term" value="C:membrane"/>
    <property type="evidence" value="ECO:0007669"/>
    <property type="project" value="UniProtKB-SubCell"/>
</dbReference>
<keyword evidence="6 8" id="KW-0472">Membrane</keyword>
<feature type="transmembrane region" description="Helical" evidence="8">
    <location>
        <begin position="275"/>
        <end position="299"/>
    </location>
</feature>
<feature type="transmembrane region" description="Helical" evidence="8">
    <location>
        <begin position="237"/>
        <end position="263"/>
    </location>
</feature>
<dbReference type="RefSeq" id="WP_108602067.1">
    <property type="nucleotide sequence ID" value="NZ_CP026604.1"/>
</dbReference>
<dbReference type="EMBL" id="CP026604">
    <property type="protein sequence ID" value="AWB65995.1"/>
    <property type="molecule type" value="Genomic_DNA"/>
</dbReference>
<dbReference type="PANTHER" id="PTHR48020:SF12">
    <property type="entry name" value="PROTON MYO-INOSITOL COTRANSPORTER"/>
    <property type="match status" value="1"/>
</dbReference>
<dbReference type="Proteomes" id="UP000244441">
    <property type="component" value="Chromosome"/>
</dbReference>
<dbReference type="NCBIfam" id="TIGR00879">
    <property type="entry name" value="SP"/>
    <property type="match status" value="1"/>
</dbReference>
<protein>
    <submittedName>
        <fullName evidence="10">MFS transporter</fullName>
    </submittedName>
</protein>
<dbReference type="InterPro" id="IPR036259">
    <property type="entry name" value="MFS_trans_sf"/>
</dbReference>
<feature type="transmembrane region" description="Helical" evidence="8">
    <location>
        <begin position="162"/>
        <end position="181"/>
    </location>
</feature>
<feature type="transmembrane region" description="Helical" evidence="8">
    <location>
        <begin position="370"/>
        <end position="391"/>
    </location>
</feature>
<feature type="transmembrane region" description="Helical" evidence="8">
    <location>
        <begin position="99"/>
        <end position="120"/>
    </location>
</feature>
<dbReference type="InterPro" id="IPR050814">
    <property type="entry name" value="Myo-inositol_Transporter"/>
</dbReference>
<evidence type="ECO:0000313" key="11">
    <source>
        <dbReference type="Proteomes" id="UP000244441"/>
    </source>
</evidence>
<dbReference type="InterPro" id="IPR005828">
    <property type="entry name" value="MFS_sugar_transport-like"/>
</dbReference>
<dbReference type="PRINTS" id="PR00171">
    <property type="entry name" value="SUGRTRNSPORT"/>
</dbReference>
<dbReference type="KEGG" id="cate:C2869_05880"/>
<evidence type="ECO:0000259" key="9">
    <source>
        <dbReference type="PROSITE" id="PS50850"/>
    </source>
</evidence>
<evidence type="ECO:0000256" key="2">
    <source>
        <dbReference type="ARBA" id="ARBA00010992"/>
    </source>
</evidence>
<feature type="transmembrane region" description="Helical" evidence="8">
    <location>
        <begin position="333"/>
        <end position="358"/>
    </location>
</feature>
<accession>A0A2S0VP49</accession>
<gene>
    <name evidence="10" type="ORF">C2869_05880</name>
</gene>